<feature type="compositionally biased region" description="Polar residues" evidence="1">
    <location>
        <begin position="90"/>
        <end position="111"/>
    </location>
</feature>
<feature type="region of interest" description="Disordered" evidence="1">
    <location>
        <begin position="481"/>
        <end position="523"/>
    </location>
</feature>
<accession>A0A316F703</accession>
<dbReference type="EMBL" id="QGGR01000014">
    <property type="protein sequence ID" value="PWK42628.1"/>
    <property type="molecule type" value="Genomic_DNA"/>
</dbReference>
<organism evidence="2 3">
    <name type="scientific">Actinoplanes xinjiangensis</name>
    <dbReference type="NCBI Taxonomy" id="512350"/>
    <lineage>
        <taxon>Bacteria</taxon>
        <taxon>Bacillati</taxon>
        <taxon>Actinomycetota</taxon>
        <taxon>Actinomycetes</taxon>
        <taxon>Micromonosporales</taxon>
        <taxon>Micromonosporaceae</taxon>
        <taxon>Actinoplanes</taxon>
    </lineage>
</organism>
<evidence type="ECO:0000313" key="3">
    <source>
        <dbReference type="Proteomes" id="UP000245697"/>
    </source>
</evidence>
<gene>
    <name evidence="2" type="ORF">BC793_11472</name>
</gene>
<keyword evidence="3" id="KW-1185">Reference proteome</keyword>
<protein>
    <submittedName>
        <fullName evidence="2">Uncharacterized protein</fullName>
    </submittedName>
</protein>
<feature type="compositionally biased region" description="Polar residues" evidence="1">
    <location>
        <begin position="73"/>
        <end position="83"/>
    </location>
</feature>
<sequence length="607" mass="64282">MTATGEPDVTVLDRRLRLALLDRTGSDVRFVGLVDQALTSALQTGTAGLPHVLYLSLLRAGLSSPAPNGSEPGGQNPSDTGPSSRHRSETGPSVQVPSYTGPSVQGPSYTGPSGRHPDDTGPSGWHPSNTGPNGVGPRQAGLIGGGRGWRLLPFAPEGVPAPGDELEACLREIRAQWSAHTARHLYPTPAEWLQALLPPAPLAGNPYSLARLMRVFAVHLAPTDCGTAASLADLIEDPGEAAIAQGALVGAGLAAHDLDREERAWSRQRHLLTRMPSWSWPGGRDVHDRDVLAYLRPDHRARFDTAVGVLPFSTGLGHALLTGLPALSEVHRGAYACHRSAVYTEQRLCGRRPDPEAAAVHDEVRRDPMAAGPIVAAVVSANEQVLGAAELPVGDPVYRLYARITARTTRAHRLGADDLAPEPVPAVFDLRRLPAYAEIVRRNADTPIVAALAARVRAEAIARDDREALLILADAGYADPDPLLDEPTRPRRHREPFGGPGHAEPKRRPGHVEPKPSPGNEPEMSILLFRHRPDEAVRRVAAAVSADWTVAAAMLEHAAAELLALAGPRIAHDLHDAVVRAVACAAPPCAAPPTVVDGTHPPSGASA</sequence>
<dbReference type="OrthoDB" id="517187at2"/>
<evidence type="ECO:0000256" key="1">
    <source>
        <dbReference type="SAM" id="MobiDB-lite"/>
    </source>
</evidence>
<comment type="caution">
    <text evidence="2">The sequence shown here is derived from an EMBL/GenBank/DDBJ whole genome shotgun (WGS) entry which is preliminary data.</text>
</comment>
<name>A0A316F703_9ACTN</name>
<feature type="compositionally biased region" description="Basic and acidic residues" evidence="1">
    <location>
        <begin position="503"/>
        <end position="514"/>
    </location>
</feature>
<feature type="region of interest" description="Disordered" evidence="1">
    <location>
        <begin position="65"/>
        <end position="142"/>
    </location>
</feature>
<dbReference type="RefSeq" id="WP_109598061.1">
    <property type="nucleotide sequence ID" value="NZ_BONA01000031.1"/>
</dbReference>
<evidence type="ECO:0000313" key="2">
    <source>
        <dbReference type="EMBL" id="PWK42628.1"/>
    </source>
</evidence>
<proteinExistence type="predicted"/>
<dbReference type="AlphaFoldDB" id="A0A316F703"/>
<reference evidence="2 3" key="1">
    <citation type="submission" date="2018-05" db="EMBL/GenBank/DDBJ databases">
        <title>Genomic Encyclopedia of Archaeal and Bacterial Type Strains, Phase II (KMG-II): from individual species to whole genera.</title>
        <authorList>
            <person name="Goeker M."/>
        </authorList>
    </citation>
    <scope>NUCLEOTIDE SEQUENCE [LARGE SCALE GENOMIC DNA]</scope>
    <source>
        <strain evidence="2 3">DSM 45184</strain>
    </source>
</reference>
<dbReference type="Proteomes" id="UP000245697">
    <property type="component" value="Unassembled WGS sequence"/>
</dbReference>